<evidence type="ECO:0000313" key="1">
    <source>
        <dbReference type="EMBL" id="QIQ15148.1"/>
    </source>
</evidence>
<dbReference type="EMBL" id="MK347233">
    <property type="protein sequence ID" value="QIQ15148.1"/>
    <property type="molecule type" value="Genomic_DNA"/>
</dbReference>
<name>A0A6G9HXB4_KLEPN</name>
<organism evidence="1">
    <name type="scientific">Klebsiella pneumoniae</name>
    <dbReference type="NCBI Taxonomy" id="573"/>
    <lineage>
        <taxon>Bacteria</taxon>
        <taxon>Pseudomonadati</taxon>
        <taxon>Pseudomonadota</taxon>
        <taxon>Gammaproteobacteria</taxon>
        <taxon>Enterobacterales</taxon>
        <taxon>Enterobacteriaceae</taxon>
        <taxon>Klebsiella/Raoultella group</taxon>
        <taxon>Klebsiella</taxon>
        <taxon>Klebsiella pneumoniae complex</taxon>
    </lineage>
</organism>
<keyword evidence="1" id="KW-0614">Plasmid</keyword>
<dbReference type="AlphaFoldDB" id="A0A6G9HXB4"/>
<reference evidence="1" key="1">
    <citation type="submission" date="2018-12" db="EMBL/GenBank/DDBJ databases">
        <authorList>
            <person name="Liu L."/>
        </authorList>
    </citation>
    <scope>NUCLEOTIDE SEQUENCE</scope>
    <source>
        <strain evidence="1">K214</strain>
        <plasmid evidence="1">pK214_rmpA2</plasmid>
    </source>
</reference>
<protein>
    <submittedName>
        <fullName evidence="1">Uncharacterized protein</fullName>
    </submittedName>
</protein>
<accession>A0A6G9HXB4</accession>
<proteinExistence type="predicted"/>
<geneLocation type="plasmid" evidence="1">
    <name>pK214_rmpA2</name>
</geneLocation>
<sequence>MVDHEAAQTKGDEALQSFCTVMGSNPVKGNVQIELKVMLPTC</sequence>